<reference evidence="14" key="1">
    <citation type="submission" date="2016-06" db="UniProtKB">
        <authorList>
            <consortium name="WormBaseParasite"/>
        </authorList>
    </citation>
    <scope>IDENTIFICATION</scope>
</reference>
<reference evidence="12 13" key="2">
    <citation type="submission" date="2018-11" db="EMBL/GenBank/DDBJ databases">
        <authorList>
            <consortium name="Pathogen Informatics"/>
        </authorList>
    </citation>
    <scope>NUCLEOTIDE SEQUENCE [LARGE SCALE GENOMIC DNA]</scope>
</reference>
<evidence type="ECO:0000256" key="10">
    <source>
        <dbReference type="ARBA" id="ARBA00023303"/>
    </source>
</evidence>
<evidence type="ECO:0000256" key="2">
    <source>
        <dbReference type="ARBA" id="ARBA00006513"/>
    </source>
</evidence>
<evidence type="ECO:0000256" key="5">
    <source>
        <dbReference type="ARBA" id="ARBA00022692"/>
    </source>
</evidence>
<organism evidence="13 14">
    <name type="scientific">Toxocara canis</name>
    <name type="common">Canine roundworm</name>
    <dbReference type="NCBI Taxonomy" id="6265"/>
    <lineage>
        <taxon>Eukaryota</taxon>
        <taxon>Metazoa</taxon>
        <taxon>Ecdysozoa</taxon>
        <taxon>Nematoda</taxon>
        <taxon>Chromadorea</taxon>
        <taxon>Rhabditida</taxon>
        <taxon>Spirurina</taxon>
        <taxon>Ascaridomorpha</taxon>
        <taxon>Ascaridoidea</taxon>
        <taxon>Toxocaridae</taxon>
        <taxon>Toxocara</taxon>
    </lineage>
</organism>
<feature type="transmembrane region" description="Helical" evidence="11">
    <location>
        <begin position="82"/>
        <end position="104"/>
    </location>
</feature>
<sequence length="158" mass="17579">MYGVAIVFFIYCYAVLMVSPGWVALRKITAIIPKTTSRSQIDASICDITTAPVTEQRRVTHSGPSSGSLFLRLGFLVSQLKFIAHMPVACLSVFGVIGVVYYSFSTFLCFIDDDCDSLISTIDIAAIVFIFAQMHFVFCNWRVISLFICLTLYDDVSL</sequence>
<dbReference type="AlphaFoldDB" id="A0A183U6B7"/>
<comment type="subcellular location">
    <subcellularLocation>
        <location evidence="1">Cell membrane</location>
        <topology evidence="1">Multi-pass membrane protein</topology>
    </subcellularLocation>
</comment>
<dbReference type="WBParaSite" id="TCNE_0000403701-mRNA-1">
    <property type="protein sequence ID" value="TCNE_0000403701-mRNA-1"/>
    <property type="gene ID" value="TCNE_0000403701"/>
</dbReference>
<dbReference type="GO" id="GO:0015252">
    <property type="term" value="F:proton channel activity"/>
    <property type="evidence" value="ECO:0007669"/>
    <property type="project" value="InterPro"/>
</dbReference>
<dbReference type="EMBL" id="UYWY01006069">
    <property type="protein sequence ID" value="VDM29753.1"/>
    <property type="molecule type" value="Genomic_DNA"/>
</dbReference>
<dbReference type="GO" id="GO:0005886">
    <property type="term" value="C:plasma membrane"/>
    <property type="evidence" value="ECO:0007669"/>
    <property type="project" value="UniProtKB-SubCell"/>
</dbReference>
<feature type="transmembrane region" description="Helical" evidence="11">
    <location>
        <begin position="124"/>
        <end position="153"/>
    </location>
</feature>
<evidence type="ECO:0000256" key="1">
    <source>
        <dbReference type="ARBA" id="ARBA00004651"/>
    </source>
</evidence>
<keyword evidence="8" id="KW-0406">Ion transport</keyword>
<keyword evidence="13" id="KW-1185">Reference proteome</keyword>
<accession>A0A183U6B7</accession>
<evidence type="ECO:0000256" key="8">
    <source>
        <dbReference type="ARBA" id="ARBA00023065"/>
    </source>
</evidence>
<keyword evidence="7 11" id="KW-1133">Transmembrane helix</keyword>
<name>A0A183U6B7_TOXCA</name>
<evidence type="ECO:0000256" key="3">
    <source>
        <dbReference type="ARBA" id="ARBA00022448"/>
    </source>
</evidence>
<dbReference type="Proteomes" id="UP000050794">
    <property type="component" value="Unassembled WGS sequence"/>
</dbReference>
<dbReference type="PANTHER" id="PTHR21522">
    <property type="entry name" value="PROTON CHANNEL OTOP"/>
    <property type="match status" value="1"/>
</dbReference>
<keyword evidence="6" id="KW-0375">Hydrogen ion transport</keyword>
<dbReference type="Pfam" id="PF03189">
    <property type="entry name" value="Otopetrin"/>
    <property type="match status" value="1"/>
</dbReference>
<gene>
    <name evidence="12" type="ORF">TCNE_LOCUS4036</name>
</gene>
<evidence type="ECO:0000256" key="4">
    <source>
        <dbReference type="ARBA" id="ARBA00022475"/>
    </source>
</evidence>
<comment type="similarity">
    <text evidence="2">Belongs to the otopetrin family.</text>
</comment>
<evidence type="ECO:0000313" key="12">
    <source>
        <dbReference type="EMBL" id="VDM29753.1"/>
    </source>
</evidence>
<evidence type="ECO:0000313" key="13">
    <source>
        <dbReference type="Proteomes" id="UP000050794"/>
    </source>
</evidence>
<keyword evidence="4" id="KW-1003">Cell membrane</keyword>
<evidence type="ECO:0000256" key="7">
    <source>
        <dbReference type="ARBA" id="ARBA00022989"/>
    </source>
</evidence>
<protein>
    <submittedName>
        <fullName evidence="14">Transmembrane protein</fullName>
    </submittedName>
</protein>
<dbReference type="InterPro" id="IPR004878">
    <property type="entry name" value="Otopetrin"/>
</dbReference>
<dbReference type="PANTHER" id="PTHR21522:SF33">
    <property type="entry name" value="OTOPETRIN-2"/>
    <property type="match status" value="1"/>
</dbReference>
<evidence type="ECO:0000256" key="9">
    <source>
        <dbReference type="ARBA" id="ARBA00023136"/>
    </source>
</evidence>
<evidence type="ECO:0000313" key="14">
    <source>
        <dbReference type="WBParaSite" id="TCNE_0000403701-mRNA-1"/>
    </source>
</evidence>
<keyword evidence="3" id="KW-0813">Transport</keyword>
<keyword evidence="10" id="KW-0407">Ion channel</keyword>
<keyword evidence="5 11" id="KW-0812">Transmembrane</keyword>
<proteinExistence type="inferred from homology"/>
<feature type="transmembrane region" description="Helical" evidence="11">
    <location>
        <begin position="6"/>
        <end position="25"/>
    </location>
</feature>
<evidence type="ECO:0000256" key="6">
    <source>
        <dbReference type="ARBA" id="ARBA00022781"/>
    </source>
</evidence>
<evidence type="ECO:0000256" key="11">
    <source>
        <dbReference type="SAM" id="Phobius"/>
    </source>
</evidence>
<keyword evidence="9 11" id="KW-0472">Membrane</keyword>